<evidence type="ECO:0000313" key="6">
    <source>
        <dbReference type="EMBL" id="PZR54367.1"/>
    </source>
</evidence>
<name>A0A2W5WSN2_9MICO</name>
<evidence type="ECO:0000256" key="3">
    <source>
        <dbReference type="ARBA" id="ARBA00022676"/>
    </source>
</evidence>
<protein>
    <submittedName>
        <fullName evidence="6">Glycosyl transferase</fullName>
    </submittedName>
</protein>
<dbReference type="AlphaFoldDB" id="A0A2W5WSN2"/>
<sequence length="358" mass="39976">MSAETAGNSTDDAAQAPSHRSDVAVVVVTFKRQDLLARLFDSFRAMGEQPTRIVVVDNEDSPATAELVSALRADLAPATDVVYAPQETNTGGAGGFSAGSRIAYDSGADWVWLMDDDVVVLPGALERMRRWTDRVDADLAAGVPLERTHGVLQGSRRNFDGSAFYWQYHFWTRLGIPNPVAPRPFGDDEHGSRSRPMNTACFEGGLVHRSVMQRVGLPDPRFFIYWDDTIYGYLASKVTQPLIVSDLILQRTRELAHHRIGTTRKLNSTSDLARYHILRNRGYMAHYLRTHGDYNPLLFGLGTAATLAKEVIRLSLAEDRRAGLSEILRGRRDARRLWRDRTWQPMPPLGETTSTPRG</sequence>
<feature type="domain" description="Glycosyltransferase 2-like" evidence="5">
    <location>
        <begin position="25"/>
        <end position="166"/>
    </location>
</feature>
<dbReference type="EMBL" id="QKWH01000002">
    <property type="protein sequence ID" value="PZR54367.1"/>
    <property type="molecule type" value="Genomic_DNA"/>
</dbReference>
<dbReference type="SUPFAM" id="SSF53448">
    <property type="entry name" value="Nucleotide-diphospho-sugar transferases"/>
    <property type="match status" value="1"/>
</dbReference>
<dbReference type="Proteomes" id="UP000248783">
    <property type="component" value="Unassembled WGS sequence"/>
</dbReference>
<keyword evidence="3" id="KW-0328">Glycosyltransferase</keyword>
<proteinExistence type="inferred from homology"/>
<organism evidence="6 7">
    <name type="scientific">Xylanimonas oleitrophica</name>
    <dbReference type="NCBI Taxonomy" id="2607479"/>
    <lineage>
        <taxon>Bacteria</taxon>
        <taxon>Bacillati</taxon>
        <taxon>Actinomycetota</taxon>
        <taxon>Actinomycetes</taxon>
        <taxon>Micrococcales</taxon>
        <taxon>Promicromonosporaceae</taxon>
        <taxon>Xylanimonas</taxon>
    </lineage>
</organism>
<reference evidence="6 7" key="1">
    <citation type="submission" date="2018-06" db="EMBL/GenBank/DDBJ databases">
        <title>Whole genome sequencing of a novel hydrocarbon degrading bacterial strain, PW21 isolated from oil contaminated produced water sample.</title>
        <authorList>
            <person name="Nagkirti P."/>
            <person name="Shaikh A."/>
            <person name="Gowdaman V."/>
            <person name="Engineer A.E."/>
            <person name="Dagar S."/>
            <person name="Dhakephalkar P.K."/>
        </authorList>
    </citation>
    <scope>NUCLEOTIDE SEQUENCE [LARGE SCALE GENOMIC DNA]</scope>
    <source>
        <strain evidence="6 7">PW21</strain>
    </source>
</reference>
<dbReference type="InterPro" id="IPR001173">
    <property type="entry name" value="Glyco_trans_2-like"/>
</dbReference>
<evidence type="ECO:0000256" key="2">
    <source>
        <dbReference type="ARBA" id="ARBA00006739"/>
    </source>
</evidence>
<accession>A0A2W5WSN2</accession>
<dbReference type="Gene3D" id="3.90.550.60">
    <property type="match status" value="1"/>
</dbReference>
<comment type="pathway">
    <text evidence="1">Cell wall biogenesis; cell wall polysaccharide biosynthesis.</text>
</comment>
<keyword evidence="4 6" id="KW-0808">Transferase</keyword>
<gene>
    <name evidence="6" type="ORF">DNL40_05585</name>
</gene>
<dbReference type="RefSeq" id="WP_111250224.1">
    <property type="nucleotide sequence ID" value="NZ_QKWH01000002.1"/>
</dbReference>
<evidence type="ECO:0000259" key="5">
    <source>
        <dbReference type="Pfam" id="PF00535"/>
    </source>
</evidence>
<evidence type="ECO:0000313" key="7">
    <source>
        <dbReference type="Proteomes" id="UP000248783"/>
    </source>
</evidence>
<dbReference type="InterPro" id="IPR029044">
    <property type="entry name" value="Nucleotide-diphossugar_trans"/>
</dbReference>
<dbReference type="GO" id="GO:0016757">
    <property type="term" value="F:glycosyltransferase activity"/>
    <property type="evidence" value="ECO:0007669"/>
    <property type="project" value="UniProtKB-KW"/>
</dbReference>
<keyword evidence="7" id="KW-1185">Reference proteome</keyword>
<comment type="caution">
    <text evidence="6">The sequence shown here is derived from an EMBL/GenBank/DDBJ whole genome shotgun (WGS) entry which is preliminary data.</text>
</comment>
<comment type="similarity">
    <text evidence="2">Belongs to the glycosyltransferase 2 family.</text>
</comment>
<evidence type="ECO:0000256" key="4">
    <source>
        <dbReference type="ARBA" id="ARBA00022679"/>
    </source>
</evidence>
<evidence type="ECO:0000256" key="1">
    <source>
        <dbReference type="ARBA" id="ARBA00004776"/>
    </source>
</evidence>
<dbReference type="Pfam" id="PF00535">
    <property type="entry name" value="Glycos_transf_2"/>
    <property type="match status" value="1"/>
</dbReference>
<dbReference type="PANTHER" id="PTHR43179">
    <property type="entry name" value="RHAMNOSYLTRANSFERASE WBBL"/>
    <property type="match status" value="1"/>
</dbReference>
<dbReference type="PANTHER" id="PTHR43179:SF12">
    <property type="entry name" value="GALACTOFURANOSYLTRANSFERASE GLFT2"/>
    <property type="match status" value="1"/>
</dbReference>